<name>A0A427AHV6_ENSVE</name>
<comment type="caution">
    <text evidence="1">The sequence shown here is derived from an EMBL/GenBank/DDBJ whole genome shotgun (WGS) entry which is preliminary data.</text>
</comment>
<evidence type="ECO:0000313" key="2">
    <source>
        <dbReference type="Proteomes" id="UP000287651"/>
    </source>
</evidence>
<dbReference type="Proteomes" id="UP000287651">
    <property type="component" value="Unassembled WGS sequence"/>
</dbReference>
<reference evidence="1 2" key="1">
    <citation type="journal article" date="2014" name="Agronomy (Basel)">
        <title>A Draft Genome Sequence for Ensete ventricosum, the Drought-Tolerant Tree Against Hunger.</title>
        <authorList>
            <person name="Harrison J."/>
            <person name="Moore K.A."/>
            <person name="Paszkiewicz K."/>
            <person name="Jones T."/>
            <person name="Grant M."/>
            <person name="Ambacheew D."/>
            <person name="Muzemil S."/>
            <person name="Studholme D.J."/>
        </authorList>
    </citation>
    <scope>NUCLEOTIDE SEQUENCE [LARGE SCALE GENOMIC DNA]</scope>
</reference>
<evidence type="ECO:0000313" key="1">
    <source>
        <dbReference type="EMBL" id="RRT75853.1"/>
    </source>
</evidence>
<proteinExistence type="predicted"/>
<dbReference type="AlphaFoldDB" id="A0A427AHV6"/>
<accession>A0A427AHV6</accession>
<protein>
    <submittedName>
        <fullName evidence="1">Uncharacterized protein</fullName>
    </submittedName>
</protein>
<gene>
    <name evidence="1" type="ORF">B296_00022844</name>
</gene>
<organism evidence="1 2">
    <name type="scientific">Ensete ventricosum</name>
    <name type="common">Abyssinian banana</name>
    <name type="synonym">Musa ensete</name>
    <dbReference type="NCBI Taxonomy" id="4639"/>
    <lineage>
        <taxon>Eukaryota</taxon>
        <taxon>Viridiplantae</taxon>
        <taxon>Streptophyta</taxon>
        <taxon>Embryophyta</taxon>
        <taxon>Tracheophyta</taxon>
        <taxon>Spermatophyta</taxon>
        <taxon>Magnoliopsida</taxon>
        <taxon>Liliopsida</taxon>
        <taxon>Zingiberales</taxon>
        <taxon>Musaceae</taxon>
        <taxon>Ensete</taxon>
    </lineage>
</organism>
<sequence length="172" mass="18836">MVLHARASPVVLISGGVLIKPRNPSLLQLCSPNTTAEETKCIRSRGTDEDPSHPSFYRDLMLLLVVDRRIHLPSSPRVVGNRPSRCSLRSSLFLGHQPAQKGNSTAGTRDTFRGPSSLLKFCFSILYIILHKQVADNHGESITSAHGSDDVNNEIPSGHAADQVTKQIHVIR</sequence>
<dbReference type="EMBL" id="AMZH03002359">
    <property type="protein sequence ID" value="RRT75853.1"/>
    <property type="molecule type" value="Genomic_DNA"/>
</dbReference>